<feature type="region of interest" description="Disordered" evidence="1">
    <location>
        <begin position="360"/>
        <end position="389"/>
    </location>
</feature>
<dbReference type="EMBL" id="JAAGAX010000003">
    <property type="protein sequence ID" value="KAF2320770.1"/>
    <property type="molecule type" value="Genomic_DNA"/>
</dbReference>
<reference evidence="2 3" key="1">
    <citation type="journal article" date="2020" name="Mol. Plant">
        <title>The Chromosome-Based Rubber Tree Genome Provides New Insights into Spurge Genome Evolution and Rubber Biosynthesis.</title>
        <authorList>
            <person name="Liu J."/>
            <person name="Shi C."/>
            <person name="Shi C.C."/>
            <person name="Li W."/>
            <person name="Zhang Q.J."/>
            <person name="Zhang Y."/>
            <person name="Li K."/>
            <person name="Lu H.F."/>
            <person name="Shi C."/>
            <person name="Zhu S.T."/>
            <person name="Xiao Z.Y."/>
            <person name="Nan H."/>
            <person name="Yue Y."/>
            <person name="Zhu X.G."/>
            <person name="Wu Y."/>
            <person name="Hong X.N."/>
            <person name="Fan G.Y."/>
            <person name="Tong Y."/>
            <person name="Zhang D."/>
            <person name="Mao C.L."/>
            <person name="Liu Y.L."/>
            <person name="Hao S.J."/>
            <person name="Liu W.Q."/>
            <person name="Lv M.Q."/>
            <person name="Zhang H.B."/>
            <person name="Liu Y."/>
            <person name="Hu-Tang G.R."/>
            <person name="Wang J.P."/>
            <person name="Wang J.H."/>
            <person name="Sun Y.H."/>
            <person name="Ni S.B."/>
            <person name="Chen W.B."/>
            <person name="Zhang X.C."/>
            <person name="Jiao Y.N."/>
            <person name="Eichler E.E."/>
            <person name="Li G.H."/>
            <person name="Liu X."/>
            <person name="Gao L.Z."/>
        </authorList>
    </citation>
    <scope>NUCLEOTIDE SEQUENCE [LARGE SCALE GENOMIC DNA]</scope>
    <source>
        <strain evidence="3">cv. GT1</strain>
        <tissue evidence="2">Leaf</tissue>
    </source>
</reference>
<feature type="compositionally biased region" description="Basic and acidic residues" evidence="1">
    <location>
        <begin position="360"/>
        <end position="369"/>
    </location>
</feature>
<dbReference type="PANTHER" id="PTHR34775">
    <property type="entry name" value="TRANSMEMBRANE PROTEIN"/>
    <property type="match status" value="1"/>
</dbReference>
<dbReference type="PANTHER" id="PTHR34775:SF4">
    <property type="entry name" value="TRANSMEMBRANE PROTEIN"/>
    <property type="match status" value="1"/>
</dbReference>
<evidence type="ECO:0000313" key="2">
    <source>
        <dbReference type="EMBL" id="KAF2320770.1"/>
    </source>
</evidence>
<evidence type="ECO:0000313" key="3">
    <source>
        <dbReference type="Proteomes" id="UP000467840"/>
    </source>
</evidence>
<protein>
    <submittedName>
        <fullName evidence="2">Uncharacterized protein</fullName>
    </submittedName>
</protein>
<feature type="region of interest" description="Disordered" evidence="1">
    <location>
        <begin position="212"/>
        <end position="233"/>
    </location>
</feature>
<comment type="caution">
    <text evidence="2">The sequence shown here is derived from an EMBL/GenBank/DDBJ whole genome shotgun (WGS) entry which is preliminary data.</text>
</comment>
<evidence type="ECO:0000256" key="1">
    <source>
        <dbReference type="SAM" id="MobiDB-lite"/>
    </source>
</evidence>
<feature type="compositionally biased region" description="Basic and acidic residues" evidence="1">
    <location>
        <begin position="216"/>
        <end position="233"/>
    </location>
</feature>
<feature type="compositionally biased region" description="Basic residues" evidence="1">
    <location>
        <begin position="1"/>
        <end position="10"/>
    </location>
</feature>
<proteinExistence type="predicted"/>
<gene>
    <name evidence="2" type="ORF">GH714_030623</name>
</gene>
<keyword evidence="3" id="KW-1185">Reference proteome</keyword>
<dbReference type="AlphaFoldDB" id="A0A6A6N539"/>
<feature type="region of interest" description="Disordered" evidence="1">
    <location>
        <begin position="1"/>
        <end position="52"/>
    </location>
</feature>
<feature type="region of interest" description="Disordered" evidence="1">
    <location>
        <begin position="115"/>
        <end position="146"/>
    </location>
</feature>
<feature type="compositionally biased region" description="Low complexity" evidence="1">
    <location>
        <begin position="11"/>
        <end position="20"/>
    </location>
</feature>
<organism evidence="2 3">
    <name type="scientific">Hevea brasiliensis</name>
    <name type="common">Para rubber tree</name>
    <name type="synonym">Siphonia brasiliensis</name>
    <dbReference type="NCBI Taxonomy" id="3981"/>
    <lineage>
        <taxon>Eukaryota</taxon>
        <taxon>Viridiplantae</taxon>
        <taxon>Streptophyta</taxon>
        <taxon>Embryophyta</taxon>
        <taxon>Tracheophyta</taxon>
        <taxon>Spermatophyta</taxon>
        <taxon>Magnoliopsida</taxon>
        <taxon>eudicotyledons</taxon>
        <taxon>Gunneridae</taxon>
        <taxon>Pentapetalae</taxon>
        <taxon>rosids</taxon>
        <taxon>fabids</taxon>
        <taxon>Malpighiales</taxon>
        <taxon>Euphorbiaceae</taxon>
        <taxon>Crotonoideae</taxon>
        <taxon>Micrandreae</taxon>
        <taxon>Hevea</taxon>
    </lineage>
</organism>
<sequence length="389" mass="44141">MAASPSKKHSSFSSIHSRPSNPRNSEVSNPIRRSFSRSPVAKPSIVTSQRPGFNPTLPLIVRQVVEPDVHFGLLDFQENKNGDDMGKDWKIHEYYVFMSSKLSTKKVPWQRQYSSLSEDKENSQDQNLKQARVRSPASSKGAKNFMSPTISATSKINASPRKKILTERSEPTRTSVSFIDCKSPLKEDLDLKPEKGLNQKKEVSFDPTITYLEDNDTSKSNEDFNSKVHSSTKDEWESLSESVTVEKSWMSHLNQKEVSVDPTITNLEDKDTIKSNENFDSMVHPSTKDDWDSLSKSITMDKDCVNLDPSFEISPRASCPLAPLDADPLMPRYDPKTNYLSPRPQFLHYKPNPRIQLYLNKERDGKELEENSATETSSEAEVTEEENPF</sequence>
<accession>A0A6A6N539</accession>
<name>A0A6A6N539_HEVBR</name>
<feature type="compositionally biased region" description="Low complexity" evidence="1">
    <location>
        <begin position="371"/>
        <end position="380"/>
    </location>
</feature>
<dbReference type="Proteomes" id="UP000467840">
    <property type="component" value="Chromosome 10"/>
</dbReference>